<dbReference type="InterPro" id="IPR041802">
    <property type="entry name" value="MPP_YfcE"/>
</dbReference>
<protein>
    <recommendedName>
        <fullName evidence="2">Phosphoesterase</fullName>
        <ecNumber evidence="2">3.1.4.-</ecNumber>
    </recommendedName>
</protein>
<dbReference type="Gene3D" id="3.60.21.10">
    <property type="match status" value="1"/>
</dbReference>
<dbReference type="GO" id="GO:0046872">
    <property type="term" value="F:metal ion binding"/>
    <property type="evidence" value="ECO:0007669"/>
    <property type="project" value="UniProtKB-KW"/>
</dbReference>
<dbReference type="Pfam" id="PF12850">
    <property type="entry name" value="Metallophos_2"/>
    <property type="match status" value="1"/>
</dbReference>
<dbReference type="InterPro" id="IPR024654">
    <property type="entry name" value="Calcineurin-like_PHP_lpxH"/>
</dbReference>
<dbReference type="Proteomes" id="UP000652847">
    <property type="component" value="Unassembled WGS sequence"/>
</dbReference>
<comment type="caution">
    <text evidence="4">The sequence shown here is derived from an EMBL/GenBank/DDBJ whole genome shotgun (WGS) entry which is preliminary data.</text>
</comment>
<dbReference type="SUPFAM" id="SSF56300">
    <property type="entry name" value="Metallo-dependent phosphatases"/>
    <property type="match status" value="1"/>
</dbReference>
<dbReference type="RefSeq" id="WP_186901929.1">
    <property type="nucleotide sequence ID" value="NZ_JACOOT010000040.1"/>
</dbReference>
<organism evidence="4 5">
    <name type="scientific">Blautia segnis</name>
    <dbReference type="NCBI Taxonomy" id="2763030"/>
    <lineage>
        <taxon>Bacteria</taxon>
        <taxon>Bacillati</taxon>
        <taxon>Bacillota</taxon>
        <taxon>Clostridia</taxon>
        <taxon>Lachnospirales</taxon>
        <taxon>Lachnospiraceae</taxon>
        <taxon>Blautia</taxon>
    </lineage>
</organism>
<dbReference type="CDD" id="cd00841">
    <property type="entry name" value="MPP_YfcE"/>
    <property type="match status" value="1"/>
</dbReference>
<sequence>MKILIVSDTHGRDEKLEAAVAVEQPFDYLIHCGDVEGREFFIEALAECPCTIVAGNNDFFSDLPREDEIVLEGHKIMVTHGHNYGVSMDLYGISEEVAARECEMVCFGHTHKPVIEKKNGVLVINPGSLSFPRQEGRQPSYAVMELHEGEEPEVEIRFL</sequence>
<dbReference type="InterPro" id="IPR000979">
    <property type="entry name" value="Phosphodiesterase_MJ0936/Vps29"/>
</dbReference>
<evidence type="ECO:0000259" key="3">
    <source>
        <dbReference type="Pfam" id="PF12850"/>
    </source>
</evidence>
<dbReference type="InterPro" id="IPR029052">
    <property type="entry name" value="Metallo-depent_PP-like"/>
</dbReference>
<dbReference type="EC" id="3.1.4.-" evidence="2"/>
<gene>
    <name evidence="4" type="ORF">H8S54_17545</name>
</gene>
<comment type="cofactor">
    <cofactor evidence="2">
        <name>a divalent metal cation</name>
        <dbReference type="ChEBI" id="CHEBI:60240"/>
    </cofactor>
</comment>
<reference evidence="4 5" key="1">
    <citation type="submission" date="2020-08" db="EMBL/GenBank/DDBJ databases">
        <title>Genome public.</title>
        <authorList>
            <person name="Liu C."/>
            <person name="Sun Q."/>
        </authorList>
    </citation>
    <scope>NUCLEOTIDE SEQUENCE [LARGE SCALE GENOMIC DNA]</scope>
    <source>
        <strain evidence="4 5">BX17</strain>
    </source>
</reference>
<feature type="domain" description="Calcineurin-like phosphoesterase" evidence="3">
    <location>
        <begin position="1"/>
        <end position="148"/>
    </location>
</feature>
<evidence type="ECO:0000313" key="5">
    <source>
        <dbReference type="Proteomes" id="UP000652847"/>
    </source>
</evidence>
<dbReference type="AlphaFoldDB" id="A0A8I0DSE3"/>
<comment type="similarity">
    <text evidence="1 2">Belongs to the metallophosphoesterase superfamily. YfcE family.</text>
</comment>
<evidence type="ECO:0000256" key="2">
    <source>
        <dbReference type="RuleBase" id="RU362039"/>
    </source>
</evidence>
<keyword evidence="2" id="KW-0479">Metal-binding</keyword>
<name>A0A8I0DSE3_9FIRM</name>
<accession>A0A8I0DSE3</accession>
<dbReference type="NCBIfam" id="TIGR00040">
    <property type="entry name" value="yfcE"/>
    <property type="match status" value="1"/>
</dbReference>
<evidence type="ECO:0000313" key="4">
    <source>
        <dbReference type="EMBL" id="MBC5652850.1"/>
    </source>
</evidence>
<proteinExistence type="inferred from homology"/>
<dbReference type="PANTHER" id="PTHR11124">
    <property type="entry name" value="VACUOLAR SORTING PROTEIN VPS29"/>
    <property type="match status" value="1"/>
</dbReference>
<evidence type="ECO:0000256" key="1">
    <source>
        <dbReference type="ARBA" id="ARBA00008950"/>
    </source>
</evidence>
<dbReference type="EMBL" id="JACOOT010000040">
    <property type="protein sequence ID" value="MBC5652850.1"/>
    <property type="molecule type" value="Genomic_DNA"/>
</dbReference>
<keyword evidence="5" id="KW-1185">Reference proteome</keyword>
<dbReference type="GO" id="GO:0016787">
    <property type="term" value="F:hydrolase activity"/>
    <property type="evidence" value="ECO:0007669"/>
    <property type="project" value="UniProtKB-UniRule"/>
</dbReference>